<feature type="region of interest" description="Disordered" evidence="1">
    <location>
        <begin position="22"/>
        <end position="58"/>
    </location>
</feature>
<accession>A0A0F9FCE8</accession>
<name>A0A0F9FCE8_9ZZZZ</name>
<comment type="caution">
    <text evidence="2">The sequence shown here is derived from an EMBL/GenBank/DDBJ whole genome shotgun (WGS) entry which is preliminary data.</text>
</comment>
<proteinExistence type="predicted"/>
<dbReference type="EMBL" id="LAZR01021857">
    <property type="protein sequence ID" value="KKL83878.1"/>
    <property type="molecule type" value="Genomic_DNA"/>
</dbReference>
<feature type="compositionally biased region" description="Basic and acidic residues" evidence="1">
    <location>
        <begin position="29"/>
        <end position="58"/>
    </location>
</feature>
<evidence type="ECO:0000313" key="2">
    <source>
        <dbReference type="EMBL" id="KKL83878.1"/>
    </source>
</evidence>
<evidence type="ECO:0000256" key="1">
    <source>
        <dbReference type="SAM" id="MobiDB-lite"/>
    </source>
</evidence>
<gene>
    <name evidence="2" type="ORF">LCGC14_1970390</name>
</gene>
<protein>
    <submittedName>
        <fullName evidence="2">Uncharacterized protein</fullName>
    </submittedName>
</protein>
<organism evidence="2">
    <name type="scientific">marine sediment metagenome</name>
    <dbReference type="NCBI Taxonomy" id="412755"/>
    <lineage>
        <taxon>unclassified sequences</taxon>
        <taxon>metagenomes</taxon>
        <taxon>ecological metagenomes</taxon>
    </lineage>
</organism>
<dbReference type="AlphaFoldDB" id="A0A0F9FCE8"/>
<reference evidence="2" key="1">
    <citation type="journal article" date="2015" name="Nature">
        <title>Complex archaea that bridge the gap between prokaryotes and eukaryotes.</title>
        <authorList>
            <person name="Spang A."/>
            <person name="Saw J.H."/>
            <person name="Jorgensen S.L."/>
            <person name="Zaremba-Niedzwiedzka K."/>
            <person name="Martijn J."/>
            <person name="Lind A.E."/>
            <person name="van Eijk R."/>
            <person name="Schleper C."/>
            <person name="Guy L."/>
            <person name="Ettema T.J."/>
        </authorList>
    </citation>
    <scope>NUCLEOTIDE SEQUENCE</scope>
</reference>
<sequence length="58" mass="6459">MMTKQSPGIRFKPVFVVERKQPSGGYAEVSRHETAQQALDAREQAGDRVRAKKALDTS</sequence>